<comment type="catalytic activity">
    <reaction evidence="13">
        <text>UDP-N-acetyl-alpha-D-muramate + L-alanine + ATP = UDP-N-acetyl-alpha-D-muramoyl-L-alanine + ADP + phosphate + H(+)</text>
        <dbReference type="Rhea" id="RHEA:23372"/>
        <dbReference type="ChEBI" id="CHEBI:15378"/>
        <dbReference type="ChEBI" id="CHEBI:30616"/>
        <dbReference type="ChEBI" id="CHEBI:43474"/>
        <dbReference type="ChEBI" id="CHEBI:57972"/>
        <dbReference type="ChEBI" id="CHEBI:70757"/>
        <dbReference type="ChEBI" id="CHEBI:83898"/>
        <dbReference type="ChEBI" id="CHEBI:456216"/>
        <dbReference type="EC" id="6.3.2.8"/>
    </reaction>
</comment>
<dbReference type="Gene3D" id="3.90.190.20">
    <property type="entry name" value="Mur ligase, C-terminal domain"/>
    <property type="match status" value="1"/>
</dbReference>
<dbReference type="EMBL" id="MBPK01000022">
    <property type="protein sequence ID" value="PKT81402.1"/>
    <property type="molecule type" value="Genomic_DNA"/>
</dbReference>
<dbReference type="RefSeq" id="WP_006802729.1">
    <property type="nucleotide sequence ID" value="NZ_CABKOI010000020.1"/>
</dbReference>
<evidence type="ECO:0000256" key="4">
    <source>
        <dbReference type="ARBA" id="ARBA00022490"/>
    </source>
</evidence>
<sequence>MDISIKRIHFIGIGGIGISALAKFLRAQGVEISGSDIAEGSVTKELKEIGIQVSIPHTKDAICGQDLVIHSAIIKEDNIEVQEAHAQNIPVLSRKESLKMILGNKEVFAVAGAHGKSTTTAILSAILKDASALIGAESKEFCSNTRALSGNRVVFEADESDKSFLECNPTCAIVTNAEPEHMETYNHDLSQFYGAYESFLRLAKICVINAEDSFLGALQDLGNLCVRFYPSKDLQNIRYIVENGMPKTQFTLTNANKDYGTFSVYGLGEHIAIDAALAILAASQILPLNEIRKNIQDYCGIKKRFDILTQGECVIIDDYAHHPTEITATLKALKKYQELKGAKQLVAIWQPHKYSRIKDNLEGFIGCFEGVDSLVILPVYAAGEVAIAMDFATLFARYNPIFADEVKRMGNALYLLKDSQEIAHLKEGIIVGFNAGNLTYALRGGI</sequence>
<dbReference type="InterPro" id="IPR005758">
    <property type="entry name" value="UDP-N-AcMur_Ala_ligase_MurC"/>
</dbReference>
<evidence type="ECO:0000256" key="11">
    <source>
        <dbReference type="ARBA" id="ARBA00023306"/>
    </source>
</evidence>
<dbReference type="GO" id="GO:0071555">
    <property type="term" value="P:cell wall organization"/>
    <property type="evidence" value="ECO:0007669"/>
    <property type="project" value="UniProtKB-KW"/>
</dbReference>
<dbReference type="InterPro" id="IPR036615">
    <property type="entry name" value="Mur_ligase_C_dom_sf"/>
</dbReference>
<evidence type="ECO:0000313" key="19">
    <source>
        <dbReference type="Proteomes" id="UP000233350"/>
    </source>
</evidence>
<dbReference type="Gene3D" id="3.40.50.720">
    <property type="entry name" value="NAD(P)-binding Rossmann-like Domain"/>
    <property type="match status" value="1"/>
</dbReference>
<keyword evidence="6" id="KW-0132">Cell division</keyword>
<dbReference type="Gene3D" id="3.40.1190.10">
    <property type="entry name" value="Mur-like, catalytic domain"/>
    <property type="match status" value="1"/>
</dbReference>
<evidence type="ECO:0000256" key="12">
    <source>
        <dbReference type="ARBA" id="ARBA00023316"/>
    </source>
</evidence>
<gene>
    <name evidence="18" type="ORF">BCM31_06970</name>
</gene>
<keyword evidence="5 18" id="KW-0436">Ligase</keyword>
<dbReference type="GO" id="GO:0051301">
    <property type="term" value="P:cell division"/>
    <property type="evidence" value="ECO:0007669"/>
    <property type="project" value="UniProtKB-KW"/>
</dbReference>
<feature type="domain" description="Mur ligase N-terminal catalytic" evidence="15">
    <location>
        <begin position="7"/>
        <end position="103"/>
    </location>
</feature>
<dbReference type="InterPro" id="IPR004101">
    <property type="entry name" value="Mur_ligase_C"/>
</dbReference>
<evidence type="ECO:0000256" key="1">
    <source>
        <dbReference type="ARBA" id="ARBA00004496"/>
    </source>
</evidence>
<dbReference type="InterPro" id="IPR050061">
    <property type="entry name" value="MurCDEF_pg_biosynth"/>
</dbReference>
<evidence type="ECO:0000256" key="3">
    <source>
        <dbReference type="ARBA" id="ARBA00012211"/>
    </source>
</evidence>
<comment type="subcellular location">
    <subcellularLocation>
        <location evidence="1">Cytoplasm</location>
    </subcellularLocation>
</comment>
<dbReference type="UniPathway" id="UPA00219"/>
<keyword evidence="19" id="KW-1185">Reference proteome</keyword>
<dbReference type="InterPro" id="IPR013221">
    <property type="entry name" value="Mur_ligase_cen"/>
</dbReference>
<dbReference type="InterPro" id="IPR036565">
    <property type="entry name" value="Mur-like_cat_sf"/>
</dbReference>
<dbReference type="EC" id="6.3.2.8" evidence="3 14"/>
<dbReference type="SUPFAM" id="SSF53244">
    <property type="entry name" value="MurD-like peptide ligases, peptide-binding domain"/>
    <property type="match status" value="1"/>
</dbReference>
<keyword evidence="12" id="KW-0961">Cell wall biogenesis/degradation</keyword>
<keyword evidence="8" id="KW-0067">ATP-binding</keyword>
<evidence type="ECO:0000259" key="17">
    <source>
        <dbReference type="Pfam" id="PF08245"/>
    </source>
</evidence>
<feature type="domain" description="Mur ligase central" evidence="17">
    <location>
        <begin position="110"/>
        <end position="282"/>
    </location>
</feature>
<dbReference type="GeneID" id="97290287"/>
<keyword evidence="9" id="KW-0133">Cell shape</keyword>
<dbReference type="Pfam" id="PF02875">
    <property type="entry name" value="Mur_ligase_C"/>
    <property type="match status" value="1"/>
</dbReference>
<proteinExistence type="predicted"/>
<dbReference type="GO" id="GO:0008763">
    <property type="term" value="F:UDP-N-acetylmuramate-L-alanine ligase activity"/>
    <property type="evidence" value="ECO:0007669"/>
    <property type="project" value="UniProtKB-UniRule"/>
</dbReference>
<evidence type="ECO:0000259" key="15">
    <source>
        <dbReference type="Pfam" id="PF01225"/>
    </source>
</evidence>
<keyword evidence="10" id="KW-0573">Peptidoglycan synthesis</keyword>
<dbReference type="Proteomes" id="UP000233350">
    <property type="component" value="Unassembled WGS sequence"/>
</dbReference>
<dbReference type="NCBIfam" id="TIGR01082">
    <property type="entry name" value="murC"/>
    <property type="match status" value="1"/>
</dbReference>
<evidence type="ECO:0000256" key="8">
    <source>
        <dbReference type="ARBA" id="ARBA00022840"/>
    </source>
</evidence>
<dbReference type="SUPFAM" id="SSF53623">
    <property type="entry name" value="MurD-like peptide ligases, catalytic domain"/>
    <property type="match status" value="1"/>
</dbReference>
<evidence type="ECO:0000259" key="16">
    <source>
        <dbReference type="Pfam" id="PF02875"/>
    </source>
</evidence>
<dbReference type="Pfam" id="PF08245">
    <property type="entry name" value="Mur_ligase_M"/>
    <property type="match status" value="1"/>
</dbReference>
<dbReference type="Pfam" id="PF01225">
    <property type="entry name" value="Mur_ligase"/>
    <property type="match status" value="1"/>
</dbReference>
<evidence type="ECO:0000256" key="14">
    <source>
        <dbReference type="NCBIfam" id="TIGR01082"/>
    </source>
</evidence>
<evidence type="ECO:0000256" key="13">
    <source>
        <dbReference type="ARBA" id="ARBA00047833"/>
    </source>
</evidence>
<dbReference type="PANTHER" id="PTHR43445:SF3">
    <property type="entry name" value="UDP-N-ACETYLMURAMATE--L-ALANINE LIGASE"/>
    <property type="match status" value="1"/>
</dbReference>
<dbReference type="GO" id="GO:0005524">
    <property type="term" value="F:ATP binding"/>
    <property type="evidence" value="ECO:0007669"/>
    <property type="project" value="UniProtKB-KW"/>
</dbReference>
<evidence type="ECO:0000313" key="18">
    <source>
        <dbReference type="EMBL" id="PKT81402.1"/>
    </source>
</evidence>
<keyword evidence="11" id="KW-0131">Cell cycle</keyword>
<organism evidence="18 19">
    <name type="scientific">Helicobacter winghamensis</name>
    <dbReference type="NCBI Taxonomy" id="157268"/>
    <lineage>
        <taxon>Bacteria</taxon>
        <taxon>Pseudomonadati</taxon>
        <taxon>Campylobacterota</taxon>
        <taxon>Epsilonproteobacteria</taxon>
        <taxon>Campylobacterales</taxon>
        <taxon>Helicobacteraceae</taxon>
        <taxon>Helicobacter</taxon>
    </lineage>
</organism>
<evidence type="ECO:0000256" key="2">
    <source>
        <dbReference type="ARBA" id="ARBA00004752"/>
    </source>
</evidence>
<dbReference type="AlphaFoldDB" id="A0A2N3PJN4"/>
<evidence type="ECO:0000256" key="5">
    <source>
        <dbReference type="ARBA" id="ARBA00022598"/>
    </source>
</evidence>
<dbReference type="GO" id="GO:0005737">
    <property type="term" value="C:cytoplasm"/>
    <property type="evidence" value="ECO:0007669"/>
    <property type="project" value="UniProtKB-SubCell"/>
</dbReference>
<dbReference type="SUPFAM" id="SSF51984">
    <property type="entry name" value="MurCD N-terminal domain"/>
    <property type="match status" value="1"/>
</dbReference>
<dbReference type="OrthoDB" id="9804126at2"/>
<dbReference type="GO" id="GO:0008360">
    <property type="term" value="P:regulation of cell shape"/>
    <property type="evidence" value="ECO:0007669"/>
    <property type="project" value="UniProtKB-KW"/>
</dbReference>
<dbReference type="PANTHER" id="PTHR43445">
    <property type="entry name" value="UDP-N-ACETYLMURAMATE--L-ALANINE LIGASE-RELATED"/>
    <property type="match status" value="1"/>
</dbReference>
<keyword evidence="7" id="KW-0547">Nucleotide-binding</keyword>
<evidence type="ECO:0000256" key="10">
    <source>
        <dbReference type="ARBA" id="ARBA00022984"/>
    </source>
</evidence>
<comment type="pathway">
    <text evidence="2">Cell wall biogenesis; peptidoglycan biosynthesis.</text>
</comment>
<evidence type="ECO:0000256" key="7">
    <source>
        <dbReference type="ARBA" id="ARBA00022741"/>
    </source>
</evidence>
<accession>A0A2N3PJN4</accession>
<dbReference type="InterPro" id="IPR000713">
    <property type="entry name" value="Mur_ligase_N"/>
</dbReference>
<name>A0A2N3PJN4_9HELI</name>
<dbReference type="GO" id="GO:0009252">
    <property type="term" value="P:peptidoglycan biosynthetic process"/>
    <property type="evidence" value="ECO:0007669"/>
    <property type="project" value="UniProtKB-UniRule"/>
</dbReference>
<comment type="caution">
    <text evidence="18">The sequence shown here is derived from an EMBL/GenBank/DDBJ whole genome shotgun (WGS) entry which is preliminary data.</text>
</comment>
<evidence type="ECO:0000256" key="9">
    <source>
        <dbReference type="ARBA" id="ARBA00022960"/>
    </source>
</evidence>
<dbReference type="STRING" id="556267.HWAG_01033"/>
<reference evidence="18 19" key="1">
    <citation type="submission" date="2016-07" db="EMBL/GenBank/DDBJ databases">
        <title>Detection of Helicobacter winghamensis from caecal content of red fox (Vulpes vulpes).</title>
        <authorList>
            <person name="Zanoni R.G."/>
            <person name="Florio D."/>
            <person name="Caffara M."/>
            <person name="Renzi M."/>
            <person name="Parisi A."/>
            <person name="Pasquali F."/>
            <person name="Manfreda G."/>
        </authorList>
    </citation>
    <scope>NUCLEOTIDE SEQUENCE [LARGE SCALE GENOMIC DNA]</scope>
    <source>
        <strain evidence="18 19">295_13</strain>
    </source>
</reference>
<feature type="domain" description="Mur ligase C-terminal" evidence="16">
    <location>
        <begin position="304"/>
        <end position="377"/>
    </location>
</feature>
<keyword evidence="4" id="KW-0963">Cytoplasm</keyword>
<protein>
    <recommendedName>
        <fullName evidence="3 14">UDP-N-acetylmuramate--L-alanine ligase</fullName>
        <ecNumber evidence="3 14">6.3.2.8</ecNumber>
    </recommendedName>
</protein>
<evidence type="ECO:0000256" key="6">
    <source>
        <dbReference type="ARBA" id="ARBA00022618"/>
    </source>
</evidence>